<dbReference type="EMBL" id="CP048877">
    <property type="protein sequence ID" value="QIJ72329.1"/>
    <property type="molecule type" value="Genomic_DNA"/>
</dbReference>
<dbReference type="Pfam" id="PF09608">
    <property type="entry name" value="Alph_Pro_TM"/>
    <property type="match status" value="1"/>
</dbReference>
<sequence>MKEKLFIFLITLIILGAAASAEAVVSCEVEPNYVPITFFYNGTTIKLYGHADKNVQFVILIQDEAHKITLRRKGKVKGLFWMNVGEITYEPVPMVYMVFTPKPVSELVEASERAKYGIGYDSLAAKVRIEPDPGPERERWFREFIKFKEKGRLYREIIGSIKVESGDLTSGYSLQVNWPYQAPPGTYTVRVFAVQDGKVVDSCEKQIKVEKVGLLKTISDLAFEKAPLYGIIAIVIAVAAGIGVGVIFGGKGGAH</sequence>
<proteinExistence type="predicted"/>
<dbReference type="Proteomes" id="UP000502179">
    <property type="component" value="Chromosome"/>
</dbReference>
<dbReference type="InterPro" id="IPR019088">
    <property type="entry name" value="CHP02186-rel_TM"/>
</dbReference>
<dbReference type="KEGG" id="tav:G4V39_08615"/>
<protein>
    <submittedName>
        <fullName evidence="1">Uncharacterized protein</fullName>
    </submittedName>
</protein>
<evidence type="ECO:0000313" key="1">
    <source>
        <dbReference type="EMBL" id="QIJ72329.1"/>
    </source>
</evidence>
<accession>A0A6G7PXB1</accession>
<evidence type="ECO:0000313" key="2">
    <source>
        <dbReference type="Proteomes" id="UP000502179"/>
    </source>
</evidence>
<dbReference type="RefSeq" id="WP_166032547.1">
    <property type="nucleotide sequence ID" value="NZ_CP048877.1"/>
</dbReference>
<organism evidence="1 2">
    <name type="scientific">Thermosulfuriphilus ammonigenes</name>
    <dbReference type="NCBI Taxonomy" id="1936021"/>
    <lineage>
        <taxon>Bacteria</taxon>
        <taxon>Pseudomonadati</taxon>
        <taxon>Thermodesulfobacteriota</taxon>
        <taxon>Thermodesulfobacteria</taxon>
        <taxon>Thermodesulfobacteriales</taxon>
        <taxon>Thermodesulfobacteriaceae</taxon>
        <taxon>Thermosulfuriphilus</taxon>
    </lineage>
</organism>
<gene>
    <name evidence="1" type="ORF">G4V39_08615</name>
</gene>
<reference evidence="1 2" key="1">
    <citation type="submission" date="2020-02" db="EMBL/GenBank/DDBJ databases">
        <title>Genome analysis of Thermosulfuriphilus ammonigenes ST65T, an anaerobic thermophilic chemolithoautotrophic bacterium isolated from a deep-sea hydrothermal vent.</title>
        <authorList>
            <person name="Slobodkina G."/>
            <person name="Allioux M."/>
            <person name="Merkel A."/>
            <person name="Alain K."/>
            <person name="Jebbar M."/>
            <person name="Slobodkin A."/>
        </authorList>
    </citation>
    <scope>NUCLEOTIDE SEQUENCE [LARGE SCALE GENOMIC DNA]</scope>
    <source>
        <strain evidence="1 2">ST65</strain>
    </source>
</reference>
<dbReference type="AlphaFoldDB" id="A0A6G7PXB1"/>
<keyword evidence="2" id="KW-1185">Reference proteome</keyword>
<name>A0A6G7PXB1_9BACT</name>